<dbReference type="Pfam" id="PF13090">
    <property type="entry name" value="PP_kinase_C"/>
    <property type="match status" value="1"/>
</dbReference>
<dbReference type="HAMAP" id="MF_00347">
    <property type="entry name" value="Polyphosphate_kinase"/>
    <property type="match status" value="1"/>
</dbReference>
<keyword evidence="5 8" id="KW-0418">Kinase</keyword>
<keyword evidence="15" id="KW-1185">Reference proteome</keyword>
<evidence type="ECO:0000256" key="1">
    <source>
        <dbReference type="ARBA" id="ARBA00022553"/>
    </source>
</evidence>
<dbReference type="InterPro" id="IPR003414">
    <property type="entry name" value="PP_kinase"/>
</dbReference>
<protein>
    <recommendedName>
        <fullName evidence="8 9">Polyphosphate kinase</fullName>
        <ecNumber evidence="8 9">2.7.4.1</ecNumber>
    </recommendedName>
    <alternativeName>
        <fullName evidence="8">ATP-polyphosphate phosphotransferase</fullName>
    </alternativeName>
    <alternativeName>
        <fullName evidence="8">Polyphosphoric acid kinase</fullName>
    </alternativeName>
</protein>
<dbReference type="NCBIfam" id="NF003921">
    <property type="entry name" value="PRK05443.2-2"/>
    <property type="match status" value="1"/>
</dbReference>
<dbReference type="OrthoDB" id="9761456at2"/>
<dbReference type="Pfam" id="PF13089">
    <property type="entry name" value="PP_kinase_N"/>
    <property type="match status" value="1"/>
</dbReference>
<dbReference type="GO" id="GO:0008976">
    <property type="term" value="F:polyphosphate kinase activity"/>
    <property type="evidence" value="ECO:0007669"/>
    <property type="project" value="UniProtKB-UniRule"/>
</dbReference>
<comment type="catalytic activity">
    <reaction evidence="8 9">
        <text>[phosphate](n) + ATP = [phosphate](n+1) + ADP</text>
        <dbReference type="Rhea" id="RHEA:19573"/>
        <dbReference type="Rhea" id="RHEA-COMP:9859"/>
        <dbReference type="Rhea" id="RHEA-COMP:14280"/>
        <dbReference type="ChEBI" id="CHEBI:16838"/>
        <dbReference type="ChEBI" id="CHEBI:30616"/>
        <dbReference type="ChEBI" id="CHEBI:456216"/>
        <dbReference type="EC" id="2.7.4.1"/>
    </reaction>
</comment>
<keyword evidence="7 8" id="KW-0460">Magnesium</keyword>
<keyword evidence="4 8" id="KW-0547">Nucleotide-binding</keyword>
<feature type="binding site" evidence="8">
    <location>
        <position position="64"/>
    </location>
    <ligand>
        <name>ATP</name>
        <dbReference type="ChEBI" id="CHEBI:30616"/>
    </ligand>
</feature>
<dbReference type="NCBIfam" id="NF003917">
    <property type="entry name" value="PRK05443.1-1"/>
    <property type="match status" value="1"/>
</dbReference>
<dbReference type="KEGG" id="agv:OJF2_52540"/>
<dbReference type="FunFam" id="3.30.870.10:FF:000001">
    <property type="entry name" value="Polyphosphate kinase"/>
    <property type="match status" value="1"/>
</dbReference>
<dbReference type="Pfam" id="PF02503">
    <property type="entry name" value="PP_kinase"/>
    <property type="match status" value="1"/>
</dbReference>
<dbReference type="EC" id="2.7.4.1" evidence="8 9"/>
<dbReference type="InterPro" id="IPR036832">
    <property type="entry name" value="PPK_N_dom_sf"/>
</dbReference>
<evidence type="ECO:0000313" key="15">
    <source>
        <dbReference type="Proteomes" id="UP000324233"/>
    </source>
</evidence>
<feature type="domain" description="Polyphosphate kinase C-terminal" evidence="12">
    <location>
        <begin position="525"/>
        <end position="698"/>
    </location>
</feature>
<feature type="domain" description="Polyphosphate kinase middle" evidence="10">
    <location>
        <begin position="145"/>
        <end position="325"/>
    </location>
</feature>
<dbReference type="InterPro" id="IPR041108">
    <property type="entry name" value="PP_kinase_C_1"/>
</dbReference>
<feature type="binding site" evidence="8">
    <location>
        <position position="586"/>
    </location>
    <ligand>
        <name>ATP</name>
        <dbReference type="ChEBI" id="CHEBI:30616"/>
    </ligand>
</feature>
<evidence type="ECO:0000259" key="12">
    <source>
        <dbReference type="Pfam" id="PF13090"/>
    </source>
</evidence>
<evidence type="ECO:0000256" key="4">
    <source>
        <dbReference type="ARBA" id="ARBA00022741"/>
    </source>
</evidence>
<dbReference type="PIRSF" id="PIRSF015589">
    <property type="entry name" value="PP_kinase"/>
    <property type="match status" value="1"/>
</dbReference>
<gene>
    <name evidence="8 14" type="primary">ppk</name>
    <name evidence="14" type="ORF">OJF2_52540</name>
</gene>
<dbReference type="Gene3D" id="1.20.58.310">
    <property type="entry name" value="Polyphosphate kinase N-terminal domain"/>
    <property type="match status" value="1"/>
</dbReference>
<evidence type="ECO:0000259" key="13">
    <source>
        <dbReference type="Pfam" id="PF17941"/>
    </source>
</evidence>
<comment type="PTM">
    <text evidence="8 9">An intermediate of this reaction is the autophosphorylated ppk in which a phosphate is covalently linked to a histidine residue through a N-P bond.</text>
</comment>
<feature type="active site" description="Phosphohistidine intermediate" evidence="8">
    <location>
        <position position="457"/>
    </location>
</feature>
<dbReference type="SUPFAM" id="SSF143724">
    <property type="entry name" value="PHP14-like"/>
    <property type="match status" value="1"/>
</dbReference>
<dbReference type="CDD" id="cd09168">
    <property type="entry name" value="PLDc_PaPPK1_C2_like"/>
    <property type="match status" value="1"/>
</dbReference>
<sequence>MAVIHSLPNGPPSTATPTLTVDPSLFINRELSWLDFNERVLEEARDPSNPLLDRLKFVAICASNLDEFFEVRVAGLQAQLYENLEPQDLPPDGMGPLAQLLEIARRAHDFVGRLYDTWLHDILPKLREYGIRICSPDELTPGQVGFLDDYFDSQVYPVLTPLAIDPAHPFPHVHNKSLNLLMRIESITQHNRLLYAVLQVPSVIGRLVPLPDEGDGQRRFVLLEDVIGPRLDALFGGYRVIERVAFRATRNSDLSIQENEVKISLLSTIEETLRQRKWGAPVRLEISERADDGFLAQLLSASAFELEERDVYKVPGPVDLTALAGLYKLEGFRELKEPPFDPQMPACMATRKSVFSAIRESDILVHHPFESFGTVVQFIEQASEDPQVLAIKMTLYRTADSNPIINALARAAENGKQVTALVELQARLDEENNIDKARMLQKAGVHVVYGIVGLKTHCKAALVVRREHDGIRRYVHLGTGNYNPTTARLYTDLSYFTCRPDFGEDASALFNLLTGYSQGGPWRKLVVAPVHLANRLTMLIERETVHARAGRPARIIAKMNSLVDPNIIESLYEASVAGVKIELIVRGICCLRPGVPGVSENIRVVSILDKYLEHSRIAYFLNDGLPEVFLSSADWMPRNFRRRVELMFPIEEPALRTRIIDSILALVLADNTKARELLPDGTYRRIKPKPGEPALRSQIEFQNLAREHAEDNPIRHPIAAI</sequence>
<evidence type="ECO:0000256" key="5">
    <source>
        <dbReference type="ARBA" id="ARBA00022777"/>
    </source>
</evidence>
<reference evidence="14 15" key="1">
    <citation type="submission" date="2019-08" db="EMBL/GenBank/DDBJ databases">
        <title>Deep-cultivation of Planctomycetes and their phenomic and genomic characterization uncovers novel biology.</title>
        <authorList>
            <person name="Wiegand S."/>
            <person name="Jogler M."/>
            <person name="Boedeker C."/>
            <person name="Pinto D."/>
            <person name="Vollmers J."/>
            <person name="Rivas-Marin E."/>
            <person name="Kohn T."/>
            <person name="Peeters S.H."/>
            <person name="Heuer A."/>
            <person name="Rast P."/>
            <person name="Oberbeckmann S."/>
            <person name="Bunk B."/>
            <person name="Jeske O."/>
            <person name="Meyerdierks A."/>
            <person name="Storesund J.E."/>
            <person name="Kallscheuer N."/>
            <person name="Luecker S."/>
            <person name="Lage O.M."/>
            <person name="Pohl T."/>
            <person name="Merkel B.J."/>
            <person name="Hornburger P."/>
            <person name="Mueller R.-W."/>
            <person name="Bruemmer F."/>
            <person name="Labrenz M."/>
            <person name="Spormann A.M."/>
            <person name="Op den Camp H."/>
            <person name="Overmann J."/>
            <person name="Amann R."/>
            <person name="Jetten M.S.M."/>
            <person name="Mascher T."/>
            <person name="Medema M.H."/>
            <person name="Devos D.P."/>
            <person name="Kaster A.-K."/>
            <person name="Ovreas L."/>
            <person name="Rohde M."/>
            <person name="Galperin M.Y."/>
            <person name="Jogler C."/>
        </authorList>
    </citation>
    <scope>NUCLEOTIDE SEQUENCE [LARGE SCALE GENOMIC DNA]</scope>
    <source>
        <strain evidence="14 15">OJF2</strain>
    </source>
</reference>
<accession>A0A5B9W903</accession>
<evidence type="ECO:0000256" key="7">
    <source>
        <dbReference type="ARBA" id="ARBA00022842"/>
    </source>
</evidence>
<dbReference type="Pfam" id="PF17941">
    <property type="entry name" value="PP_kinase_C_1"/>
    <property type="match status" value="1"/>
</dbReference>
<evidence type="ECO:0000256" key="2">
    <source>
        <dbReference type="ARBA" id="ARBA00022679"/>
    </source>
</evidence>
<feature type="binding site" evidence="8">
    <location>
        <position position="614"/>
    </location>
    <ligand>
        <name>ATP</name>
        <dbReference type="ChEBI" id="CHEBI:30616"/>
    </ligand>
</feature>
<dbReference type="AlphaFoldDB" id="A0A5B9W903"/>
<feature type="binding site" evidence="8">
    <location>
        <position position="490"/>
    </location>
    <ligand>
        <name>ATP</name>
        <dbReference type="ChEBI" id="CHEBI:30616"/>
    </ligand>
</feature>
<dbReference type="InterPro" id="IPR025200">
    <property type="entry name" value="PPK_C_dom2"/>
</dbReference>
<comment type="cofactor">
    <cofactor evidence="8">
        <name>Mg(2+)</name>
        <dbReference type="ChEBI" id="CHEBI:18420"/>
    </cofactor>
</comment>
<feature type="domain" description="Polyphosphate kinase N-terminal" evidence="11">
    <location>
        <begin position="26"/>
        <end position="133"/>
    </location>
</feature>
<keyword evidence="1 8" id="KW-0597">Phosphoprotein</keyword>
<feature type="domain" description="Polyphosphate kinase C-terminal" evidence="13">
    <location>
        <begin position="353"/>
        <end position="518"/>
    </location>
</feature>
<evidence type="ECO:0000256" key="9">
    <source>
        <dbReference type="RuleBase" id="RU003800"/>
    </source>
</evidence>
<dbReference type="GO" id="GO:0006799">
    <property type="term" value="P:polyphosphate biosynthetic process"/>
    <property type="evidence" value="ECO:0007669"/>
    <property type="project" value="UniProtKB-UniRule"/>
</dbReference>
<comment type="similarity">
    <text evidence="8 9">Belongs to the polyphosphate kinase 1 (PPK1) family.</text>
</comment>
<dbReference type="InterPro" id="IPR024953">
    <property type="entry name" value="PP_kinase_middle"/>
</dbReference>
<keyword evidence="6 8" id="KW-0067">ATP-binding</keyword>
<dbReference type="CDD" id="cd09165">
    <property type="entry name" value="PLDc_PaPPK1_C1_like"/>
    <property type="match status" value="1"/>
</dbReference>
<feature type="binding site" evidence="8">
    <location>
        <position position="397"/>
    </location>
    <ligand>
        <name>Mg(2+)</name>
        <dbReference type="ChEBI" id="CHEBI:18420"/>
    </ligand>
</feature>
<dbReference type="GO" id="GO:0009358">
    <property type="term" value="C:polyphosphate kinase complex"/>
    <property type="evidence" value="ECO:0007669"/>
    <property type="project" value="InterPro"/>
</dbReference>
<evidence type="ECO:0000313" key="14">
    <source>
        <dbReference type="EMBL" id="QEH36669.1"/>
    </source>
</evidence>
<dbReference type="EMBL" id="CP042997">
    <property type="protein sequence ID" value="QEH36669.1"/>
    <property type="molecule type" value="Genomic_DNA"/>
</dbReference>
<dbReference type="SUPFAM" id="SSF140356">
    <property type="entry name" value="PPK N-terminal domain-like"/>
    <property type="match status" value="1"/>
</dbReference>
<keyword evidence="3 8" id="KW-0479">Metal-binding</keyword>
<dbReference type="Proteomes" id="UP000324233">
    <property type="component" value="Chromosome"/>
</dbReference>
<dbReference type="Gene3D" id="3.30.870.10">
    <property type="entry name" value="Endonuclease Chain A"/>
    <property type="match status" value="2"/>
</dbReference>
<dbReference type="PANTHER" id="PTHR30218">
    <property type="entry name" value="POLYPHOSPHATE KINASE"/>
    <property type="match status" value="1"/>
</dbReference>
<dbReference type="SUPFAM" id="SSF56024">
    <property type="entry name" value="Phospholipase D/nuclease"/>
    <property type="match status" value="2"/>
</dbReference>
<dbReference type="PANTHER" id="PTHR30218:SF0">
    <property type="entry name" value="POLYPHOSPHATE KINASE"/>
    <property type="match status" value="1"/>
</dbReference>
<name>A0A5B9W903_9BACT</name>
<dbReference type="GO" id="GO:0005524">
    <property type="term" value="F:ATP binding"/>
    <property type="evidence" value="ECO:0007669"/>
    <property type="project" value="UniProtKB-KW"/>
</dbReference>
<evidence type="ECO:0000259" key="11">
    <source>
        <dbReference type="Pfam" id="PF13089"/>
    </source>
</evidence>
<dbReference type="RefSeq" id="WP_148596330.1">
    <property type="nucleotide sequence ID" value="NZ_CP042997.1"/>
</dbReference>
<dbReference type="GO" id="GO:0046872">
    <property type="term" value="F:metal ion binding"/>
    <property type="evidence" value="ECO:0007669"/>
    <property type="project" value="UniProtKB-KW"/>
</dbReference>
<feature type="binding site" evidence="8">
    <location>
        <position position="427"/>
    </location>
    <ligand>
        <name>Mg(2+)</name>
        <dbReference type="ChEBI" id="CHEBI:18420"/>
    </ligand>
</feature>
<proteinExistence type="inferred from homology"/>
<evidence type="ECO:0000256" key="8">
    <source>
        <dbReference type="HAMAP-Rule" id="MF_00347"/>
    </source>
</evidence>
<dbReference type="InterPro" id="IPR036830">
    <property type="entry name" value="PP_kinase_middle_dom_sf"/>
</dbReference>
<evidence type="ECO:0000256" key="6">
    <source>
        <dbReference type="ARBA" id="ARBA00022840"/>
    </source>
</evidence>
<dbReference type="InterPro" id="IPR025198">
    <property type="entry name" value="PPK_N_dom"/>
</dbReference>
<dbReference type="NCBIfam" id="NF003918">
    <property type="entry name" value="PRK05443.1-2"/>
    <property type="match status" value="1"/>
</dbReference>
<keyword evidence="2 8" id="KW-0808">Transferase</keyword>
<evidence type="ECO:0000259" key="10">
    <source>
        <dbReference type="Pfam" id="PF02503"/>
    </source>
</evidence>
<comment type="function">
    <text evidence="8 9">Catalyzes the reversible transfer of the terminal phosphate of ATP to form a long-chain polyphosphate (polyP).</text>
</comment>
<dbReference type="NCBIfam" id="TIGR03705">
    <property type="entry name" value="poly_P_kin"/>
    <property type="match status" value="1"/>
</dbReference>
<evidence type="ECO:0000256" key="3">
    <source>
        <dbReference type="ARBA" id="ARBA00022723"/>
    </source>
</evidence>
<organism evidence="14 15">
    <name type="scientific">Aquisphaera giovannonii</name>
    <dbReference type="NCBI Taxonomy" id="406548"/>
    <lineage>
        <taxon>Bacteria</taxon>
        <taxon>Pseudomonadati</taxon>
        <taxon>Planctomycetota</taxon>
        <taxon>Planctomycetia</taxon>
        <taxon>Isosphaerales</taxon>
        <taxon>Isosphaeraceae</taxon>
        <taxon>Aquisphaera</taxon>
    </lineage>
</organism>
<dbReference type="Gene3D" id="3.30.1840.10">
    <property type="entry name" value="Polyphosphate kinase middle domain"/>
    <property type="match status" value="1"/>
</dbReference>